<dbReference type="InterPro" id="IPR002347">
    <property type="entry name" value="SDR_fam"/>
</dbReference>
<evidence type="ECO:0000313" key="4">
    <source>
        <dbReference type="Proteomes" id="UP000255082"/>
    </source>
</evidence>
<protein>
    <submittedName>
        <fullName evidence="3">Cyclopentanol dehydrogenase</fullName>
        <ecNumber evidence="3">1.1.1.163</ecNumber>
    </submittedName>
</protein>
<dbReference type="InterPro" id="IPR036291">
    <property type="entry name" value="NAD(P)-bd_dom_sf"/>
</dbReference>
<reference evidence="3 4" key="1">
    <citation type="submission" date="2018-06" db="EMBL/GenBank/DDBJ databases">
        <authorList>
            <consortium name="Pathogen Informatics"/>
            <person name="Doyle S."/>
        </authorList>
    </citation>
    <scope>NUCLEOTIDE SEQUENCE [LARGE SCALE GENOMIC DNA]</scope>
    <source>
        <strain evidence="3 4">NCTC13184</strain>
    </source>
</reference>
<organism evidence="3 4">
    <name type="scientific">Nocardia africana</name>
    <dbReference type="NCBI Taxonomy" id="134964"/>
    <lineage>
        <taxon>Bacteria</taxon>
        <taxon>Bacillati</taxon>
        <taxon>Actinomycetota</taxon>
        <taxon>Actinomycetes</taxon>
        <taxon>Mycobacteriales</taxon>
        <taxon>Nocardiaceae</taxon>
        <taxon>Nocardia</taxon>
    </lineage>
</organism>
<dbReference type="EC" id="1.1.1.163" evidence="3"/>
<proteinExistence type="inferred from homology"/>
<name>A0A378WVZ8_9NOCA</name>
<dbReference type="SUPFAM" id="SSF51735">
    <property type="entry name" value="NAD(P)-binding Rossmann-fold domains"/>
    <property type="match status" value="1"/>
</dbReference>
<accession>A0A378WVZ8</accession>
<dbReference type="RefSeq" id="WP_062964243.1">
    <property type="nucleotide sequence ID" value="NZ_JAJFOE010000001.1"/>
</dbReference>
<evidence type="ECO:0000256" key="1">
    <source>
        <dbReference type="ARBA" id="ARBA00006484"/>
    </source>
</evidence>
<dbReference type="InterPro" id="IPR020904">
    <property type="entry name" value="Sc_DH/Rdtase_CS"/>
</dbReference>
<dbReference type="PRINTS" id="PR00081">
    <property type="entry name" value="GDHRDH"/>
</dbReference>
<dbReference type="PANTHER" id="PTHR24321:SF15">
    <property type="entry name" value="OXIDOREDUCTASE UCPA"/>
    <property type="match status" value="1"/>
</dbReference>
<dbReference type="GO" id="GO:0055041">
    <property type="term" value="F:cyclopentanol dehydrogenase activity"/>
    <property type="evidence" value="ECO:0007669"/>
    <property type="project" value="UniProtKB-EC"/>
</dbReference>
<dbReference type="PRINTS" id="PR00080">
    <property type="entry name" value="SDRFAMILY"/>
</dbReference>
<evidence type="ECO:0000313" key="3">
    <source>
        <dbReference type="EMBL" id="SUA45042.1"/>
    </source>
</evidence>
<dbReference type="Gene3D" id="3.40.50.720">
    <property type="entry name" value="NAD(P)-binding Rossmann-like Domain"/>
    <property type="match status" value="1"/>
</dbReference>
<keyword evidence="2 3" id="KW-0560">Oxidoreductase</keyword>
<sequence>MTTGGARLRDKVVLLTGSSGGIGVEIARRLAGEGAVLVLTDLDAEACARVAADIPDPERHHVLELDIGDEQQWRAAVEAIAERFARLDVLVANGAIGSLATVVDEDLERYNKVIAISQTGTWLGMKHAGALIERTGGGSIVNLCSILGTVGGLGNSLAYAAAKGAVRTMTKNAALYWAARGVRVNSIHPAFIETRQLLDRYEGSDRYRAMLEHTPMGRLGRAEEVAAAVAFLAGDDSTFITGSELYVDGGWTCA</sequence>
<dbReference type="EMBL" id="UGRU01000001">
    <property type="protein sequence ID" value="SUA45042.1"/>
    <property type="molecule type" value="Genomic_DNA"/>
</dbReference>
<dbReference type="FunFam" id="3.40.50.720:FF:000084">
    <property type="entry name" value="Short-chain dehydrogenase reductase"/>
    <property type="match status" value="1"/>
</dbReference>
<evidence type="ECO:0000256" key="2">
    <source>
        <dbReference type="ARBA" id="ARBA00023002"/>
    </source>
</evidence>
<dbReference type="OrthoDB" id="4374579at2"/>
<dbReference type="PANTHER" id="PTHR24321">
    <property type="entry name" value="DEHYDROGENASES, SHORT CHAIN"/>
    <property type="match status" value="1"/>
</dbReference>
<dbReference type="Pfam" id="PF13561">
    <property type="entry name" value="adh_short_C2"/>
    <property type="match status" value="1"/>
</dbReference>
<comment type="similarity">
    <text evidence="1">Belongs to the short-chain dehydrogenases/reductases (SDR) family.</text>
</comment>
<dbReference type="Proteomes" id="UP000255082">
    <property type="component" value="Unassembled WGS sequence"/>
</dbReference>
<dbReference type="AlphaFoldDB" id="A0A378WVZ8"/>
<gene>
    <name evidence="3" type="primary">cpnA_3</name>
    <name evidence="3" type="ORF">NCTC13184_03564</name>
</gene>
<dbReference type="PROSITE" id="PS00061">
    <property type="entry name" value="ADH_SHORT"/>
    <property type="match status" value="1"/>
</dbReference>